<dbReference type="PANTHER" id="PTHR10655">
    <property type="entry name" value="LYSOPHOSPHOLIPASE-RELATED"/>
    <property type="match status" value="1"/>
</dbReference>
<keyword evidence="6" id="KW-0276">Fatty acid metabolism</keyword>
<dbReference type="InterPro" id="IPR003140">
    <property type="entry name" value="PLipase/COase/thioEstase"/>
</dbReference>
<comment type="similarity">
    <text evidence="1">Belongs to the AB hydrolase superfamily. AB hydrolase 2 family.</text>
</comment>
<dbReference type="GO" id="GO:0008168">
    <property type="term" value="F:methyltransferase activity"/>
    <property type="evidence" value="ECO:0007669"/>
    <property type="project" value="UniProtKB-KW"/>
</dbReference>
<sequence>MASLDALIHDVVASGVNPSRLVLGGFSQGGAMTLLTGLTTATKLAGLFVLSGRLPLRNQIKSMISSHAPLTPIFWGHGTADPLVTHALGRASADFVISELGVATAPPVSLSSRILGWLGPNPERPRTTPTGLGFHSYLGLAHELGNEELDDLASWLKALLPPLSTDDAQ</sequence>
<keyword evidence="4" id="KW-0719">Serine esterase</keyword>
<dbReference type="Gene3D" id="3.40.50.1820">
    <property type="entry name" value="alpha/beta hydrolase"/>
    <property type="match status" value="1"/>
</dbReference>
<name>A0A8H6XGG6_9AGAR</name>
<organism evidence="11 12">
    <name type="scientific">Mycena venus</name>
    <dbReference type="NCBI Taxonomy" id="2733690"/>
    <lineage>
        <taxon>Eukaryota</taxon>
        <taxon>Fungi</taxon>
        <taxon>Dikarya</taxon>
        <taxon>Basidiomycota</taxon>
        <taxon>Agaricomycotina</taxon>
        <taxon>Agaricomycetes</taxon>
        <taxon>Agaricomycetidae</taxon>
        <taxon>Agaricales</taxon>
        <taxon>Marasmiineae</taxon>
        <taxon>Mycenaceae</taxon>
        <taxon>Mycena</taxon>
    </lineage>
</organism>
<keyword evidence="11" id="KW-0808">Transferase</keyword>
<keyword evidence="6" id="KW-0443">Lipid metabolism</keyword>
<keyword evidence="5" id="KW-0378">Hydrolase</keyword>
<feature type="domain" description="Phospholipase/carboxylesterase/thioesterase" evidence="10">
    <location>
        <begin position="2"/>
        <end position="99"/>
    </location>
</feature>
<dbReference type="GO" id="GO:0008474">
    <property type="term" value="F:palmitoyl-(protein) hydrolase activity"/>
    <property type="evidence" value="ECO:0007669"/>
    <property type="project" value="UniProtKB-EC"/>
</dbReference>
<dbReference type="GO" id="GO:0006631">
    <property type="term" value="P:fatty acid metabolic process"/>
    <property type="evidence" value="ECO:0007669"/>
    <property type="project" value="UniProtKB-KW"/>
</dbReference>
<keyword evidence="12" id="KW-1185">Reference proteome</keyword>
<evidence type="ECO:0000256" key="4">
    <source>
        <dbReference type="ARBA" id="ARBA00022487"/>
    </source>
</evidence>
<evidence type="ECO:0000256" key="1">
    <source>
        <dbReference type="ARBA" id="ARBA00006499"/>
    </source>
</evidence>
<reference evidence="11" key="1">
    <citation type="submission" date="2020-05" db="EMBL/GenBank/DDBJ databases">
        <title>Mycena genomes resolve the evolution of fungal bioluminescence.</title>
        <authorList>
            <person name="Tsai I.J."/>
        </authorList>
    </citation>
    <scope>NUCLEOTIDE SEQUENCE</scope>
    <source>
        <strain evidence="11">CCC161011</strain>
    </source>
</reference>
<dbReference type="SUPFAM" id="SSF53474">
    <property type="entry name" value="alpha/beta-Hydrolases"/>
    <property type="match status" value="1"/>
</dbReference>
<keyword evidence="11" id="KW-0489">Methyltransferase</keyword>
<evidence type="ECO:0000256" key="7">
    <source>
        <dbReference type="ARBA" id="ARBA00029392"/>
    </source>
</evidence>
<evidence type="ECO:0000313" key="12">
    <source>
        <dbReference type="Proteomes" id="UP000620124"/>
    </source>
</evidence>
<evidence type="ECO:0000256" key="2">
    <source>
        <dbReference type="ARBA" id="ARBA00012423"/>
    </source>
</evidence>
<dbReference type="PANTHER" id="PTHR10655:SF17">
    <property type="entry name" value="LYSOPHOSPHOLIPASE-LIKE PROTEIN 1"/>
    <property type="match status" value="1"/>
</dbReference>
<dbReference type="GO" id="GO:0052689">
    <property type="term" value="F:carboxylic ester hydrolase activity"/>
    <property type="evidence" value="ECO:0007669"/>
    <property type="project" value="UniProtKB-KW"/>
</dbReference>
<evidence type="ECO:0000256" key="6">
    <source>
        <dbReference type="ARBA" id="ARBA00022832"/>
    </source>
</evidence>
<comment type="catalytic activity">
    <reaction evidence="9">
        <text>S-hexadecanoyl-L-cysteinyl-[protein] + H2O = L-cysteinyl-[protein] + hexadecanoate + H(+)</text>
        <dbReference type="Rhea" id="RHEA:19233"/>
        <dbReference type="Rhea" id="RHEA-COMP:10131"/>
        <dbReference type="Rhea" id="RHEA-COMP:11032"/>
        <dbReference type="ChEBI" id="CHEBI:7896"/>
        <dbReference type="ChEBI" id="CHEBI:15377"/>
        <dbReference type="ChEBI" id="CHEBI:15378"/>
        <dbReference type="ChEBI" id="CHEBI:29950"/>
        <dbReference type="ChEBI" id="CHEBI:74151"/>
        <dbReference type="EC" id="3.1.2.22"/>
    </reaction>
</comment>
<protein>
    <recommendedName>
        <fullName evidence="3">Acyl-protein thioesterase 1</fullName>
        <ecNumber evidence="2">3.1.2.22</ecNumber>
    </recommendedName>
    <alternativeName>
        <fullName evidence="8">Palmitoyl-protein hydrolase</fullName>
    </alternativeName>
</protein>
<evidence type="ECO:0000259" key="10">
    <source>
        <dbReference type="Pfam" id="PF02230"/>
    </source>
</evidence>
<evidence type="ECO:0000256" key="5">
    <source>
        <dbReference type="ARBA" id="ARBA00022801"/>
    </source>
</evidence>
<comment type="function">
    <text evidence="7">Hydrolyzes fatty acids from S-acylated cysteine residues in proteins with a strong preference for palmitoylated G-alpha proteins over other acyl substrates. Mediates the deacylation of G-alpha proteins such as GPA1 in vivo, but has weak or no activity toward palmitoylated Ras proteins. Has weak lysophospholipase activity in vitro; however such activity may not exist in vivo.</text>
</comment>
<dbReference type="GO" id="GO:0032259">
    <property type="term" value="P:methylation"/>
    <property type="evidence" value="ECO:0007669"/>
    <property type="project" value="UniProtKB-KW"/>
</dbReference>
<dbReference type="Proteomes" id="UP000620124">
    <property type="component" value="Unassembled WGS sequence"/>
</dbReference>
<comment type="caution">
    <text evidence="11">The sequence shown here is derived from an EMBL/GenBank/DDBJ whole genome shotgun (WGS) entry which is preliminary data.</text>
</comment>
<gene>
    <name evidence="11" type="ORF">MVEN_01930000</name>
</gene>
<dbReference type="InterPro" id="IPR029058">
    <property type="entry name" value="AB_hydrolase_fold"/>
</dbReference>
<dbReference type="EC" id="3.1.2.22" evidence="2"/>
<dbReference type="OrthoDB" id="2418081at2759"/>
<evidence type="ECO:0000256" key="3">
    <source>
        <dbReference type="ARBA" id="ARBA00014923"/>
    </source>
</evidence>
<accession>A0A8H6XGG6</accession>
<dbReference type="InterPro" id="IPR050565">
    <property type="entry name" value="LYPA1-2/EST-like"/>
</dbReference>
<dbReference type="Pfam" id="PF02230">
    <property type="entry name" value="Abhydrolase_2"/>
    <property type="match status" value="1"/>
</dbReference>
<dbReference type="EMBL" id="JACAZI010000019">
    <property type="protein sequence ID" value="KAF7340116.1"/>
    <property type="molecule type" value="Genomic_DNA"/>
</dbReference>
<evidence type="ECO:0000313" key="11">
    <source>
        <dbReference type="EMBL" id="KAF7340116.1"/>
    </source>
</evidence>
<dbReference type="AlphaFoldDB" id="A0A8H6XGG6"/>
<dbReference type="GO" id="GO:0005737">
    <property type="term" value="C:cytoplasm"/>
    <property type="evidence" value="ECO:0007669"/>
    <property type="project" value="TreeGrafter"/>
</dbReference>
<evidence type="ECO:0000256" key="9">
    <source>
        <dbReference type="ARBA" id="ARBA00047337"/>
    </source>
</evidence>
<evidence type="ECO:0000256" key="8">
    <source>
        <dbReference type="ARBA" id="ARBA00031195"/>
    </source>
</evidence>
<proteinExistence type="inferred from homology"/>